<sequence>MLIPVIIRKDQTKPAITVWLDDDSEQVVKKFRCCVCGAVVFEYYDSVRMMVVGEVGYLHAPTIIMCKGKVDIETQEGMVTKTCKTLYYIAKR</sequence>
<protein>
    <submittedName>
        <fullName evidence="1">Uncharacterized protein</fullName>
    </submittedName>
</protein>
<evidence type="ECO:0000313" key="1">
    <source>
        <dbReference type="EMBL" id="OGY28150.1"/>
    </source>
</evidence>
<dbReference type="EMBL" id="MHCU01000012">
    <property type="protein sequence ID" value="OGY28150.1"/>
    <property type="molecule type" value="Genomic_DNA"/>
</dbReference>
<accession>A0A1G1WL97</accession>
<dbReference type="AlphaFoldDB" id="A0A1G1WL97"/>
<evidence type="ECO:0000313" key="2">
    <source>
        <dbReference type="Proteomes" id="UP000176645"/>
    </source>
</evidence>
<reference evidence="1 2" key="1">
    <citation type="journal article" date="2016" name="Nat. Commun.">
        <title>Thousands of microbial genomes shed light on interconnected biogeochemical processes in an aquifer system.</title>
        <authorList>
            <person name="Anantharaman K."/>
            <person name="Brown C.T."/>
            <person name="Hug L.A."/>
            <person name="Sharon I."/>
            <person name="Castelle C.J."/>
            <person name="Probst A.J."/>
            <person name="Thomas B.C."/>
            <person name="Singh A."/>
            <person name="Wilkins M.J."/>
            <person name="Karaoz U."/>
            <person name="Brodie E.L."/>
            <person name="Williams K.H."/>
            <person name="Hubbard S.S."/>
            <person name="Banfield J.F."/>
        </authorList>
    </citation>
    <scope>NUCLEOTIDE SEQUENCE [LARGE SCALE GENOMIC DNA]</scope>
</reference>
<organism evidence="1 2">
    <name type="scientific">Candidatus Woykebacteria bacterium RBG_19FT_COMBO_43_10</name>
    <dbReference type="NCBI Taxonomy" id="1802598"/>
    <lineage>
        <taxon>Bacteria</taxon>
        <taxon>Candidatus Woykeibacteriota</taxon>
    </lineage>
</organism>
<comment type="caution">
    <text evidence="1">The sequence shown here is derived from an EMBL/GenBank/DDBJ whole genome shotgun (WGS) entry which is preliminary data.</text>
</comment>
<gene>
    <name evidence="1" type="ORF">A2Z42_03000</name>
</gene>
<dbReference type="Proteomes" id="UP000176645">
    <property type="component" value="Unassembled WGS sequence"/>
</dbReference>
<proteinExistence type="predicted"/>
<name>A0A1G1WL97_9BACT</name>